<gene>
    <name evidence="13" type="ORF">MKK02DRAFT_16777</name>
</gene>
<organism evidence="13 14">
    <name type="scientific">Dioszegia hungarica</name>
    <dbReference type="NCBI Taxonomy" id="4972"/>
    <lineage>
        <taxon>Eukaryota</taxon>
        <taxon>Fungi</taxon>
        <taxon>Dikarya</taxon>
        <taxon>Basidiomycota</taxon>
        <taxon>Agaricomycotina</taxon>
        <taxon>Tremellomycetes</taxon>
        <taxon>Tremellales</taxon>
        <taxon>Bulleribasidiaceae</taxon>
        <taxon>Dioszegia</taxon>
    </lineage>
</organism>
<dbReference type="Proteomes" id="UP001164286">
    <property type="component" value="Unassembled WGS sequence"/>
</dbReference>
<dbReference type="InterPro" id="IPR001425">
    <property type="entry name" value="Arc/bac/fun_rhodopsins"/>
</dbReference>
<comment type="caution">
    <text evidence="13">The sequence shown here is derived from an EMBL/GenBank/DDBJ whole genome shotgun (WGS) entry which is preliminary data.</text>
</comment>
<dbReference type="PANTHER" id="PTHR28286:SF2">
    <property type="entry name" value="BACTERIORHODOPSIN _OPSIN, NOPA (EUROFUNG)"/>
    <property type="match status" value="1"/>
</dbReference>
<dbReference type="PROSITE" id="PS00950">
    <property type="entry name" value="BACTERIAL_OPSIN_1"/>
    <property type="match status" value="1"/>
</dbReference>
<evidence type="ECO:0000256" key="3">
    <source>
        <dbReference type="ARBA" id="ARBA00022543"/>
    </source>
</evidence>
<dbReference type="PRINTS" id="PR00251">
    <property type="entry name" value="BACTRLOPSIN"/>
</dbReference>
<feature type="region of interest" description="Disordered" evidence="11">
    <location>
        <begin position="1"/>
        <end position="29"/>
    </location>
</feature>
<accession>A0AA38H535</accession>
<keyword evidence="4" id="KW-0716">Sensory transduction</keyword>
<evidence type="ECO:0008006" key="15">
    <source>
        <dbReference type="Google" id="ProtNLM"/>
    </source>
</evidence>
<keyword evidence="6" id="KW-0681">Retinal protein</keyword>
<dbReference type="GO" id="GO:0007602">
    <property type="term" value="P:phototransduction"/>
    <property type="evidence" value="ECO:0007669"/>
    <property type="project" value="UniProtKB-KW"/>
</dbReference>
<feature type="transmembrane region" description="Helical" evidence="12">
    <location>
        <begin position="258"/>
        <end position="277"/>
    </location>
</feature>
<dbReference type="GO" id="GO:0005886">
    <property type="term" value="C:plasma membrane"/>
    <property type="evidence" value="ECO:0007669"/>
    <property type="project" value="TreeGrafter"/>
</dbReference>
<dbReference type="SMART" id="SM01021">
    <property type="entry name" value="Bac_rhodopsin"/>
    <property type="match status" value="1"/>
</dbReference>
<dbReference type="PANTHER" id="PTHR28286">
    <property type="match status" value="1"/>
</dbReference>
<dbReference type="GO" id="GO:0009881">
    <property type="term" value="F:photoreceptor activity"/>
    <property type="evidence" value="ECO:0007669"/>
    <property type="project" value="UniProtKB-KW"/>
</dbReference>
<evidence type="ECO:0000256" key="10">
    <source>
        <dbReference type="ARBA" id="ARBA00023170"/>
    </source>
</evidence>
<dbReference type="PROSITE" id="PS00327">
    <property type="entry name" value="BACTERIAL_OPSIN_RET"/>
    <property type="match status" value="1"/>
</dbReference>
<dbReference type="RefSeq" id="XP_052944148.1">
    <property type="nucleotide sequence ID" value="XM_053085687.1"/>
</dbReference>
<keyword evidence="3" id="KW-0600">Photoreceptor protein</keyword>
<feature type="transmembrane region" description="Helical" evidence="12">
    <location>
        <begin position="223"/>
        <end position="246"/>
    </location>
</feature>
<dbReference type="SUPFAM" id="SSF81321">
    <property type="entry name" value="Family A G protein-coupled receptor-like"/>
    <property type="match status" value="1"/>
</dbReference>
<comment type="similarity">
    <text evidence="2">Belongs to the archaeal/bacterial/fungal opsin family.</text>
</comment>
<dbReference type="GeneID" id="77724888"/>
<feature type="transmembrane region" description="Helical" evidence="12">
    <location>
        <begin position="81"/>
        <end position="100"/>
    </location>
</feature>
<evidence type="ECO:0000256" key="2">
    <source>
        <dbReference type="ARBA" id="ARBA00008130"/>
    </source>
</evidence>
<name>A0AA38H535_9TREE</name>
<dbReference type="GO" id="GO:0005216">
    <property type="term" value="F:monoatomic ion channel activity"/>
    <property type="evidence" value="ECO:0007669"/>
    <property type="project" value="InterPro"/>
</dbReference>
<keyword evidence="7 12" id="KW-1133">Transmembrane helix</keyword>
<evidence type="ECO:0000256" key="1">
    <source>
        <dbReference type="ARBA" id="ARBA00004141"/>
    </source>
</evidence>
<dbReference type="Gene3D" id="1.20.1070.10">
    <property type="entry name" value="Rhodopsin 7-helix transmembrane proteins"/>
    <property type="match status" value="1"/>
</dbReference>
<keyword evidence="5 12" id="KW-0812">Transmembrane</keyword>
<proteinExistence type="inferred from homology"/>
<sequence length="317" mass="34658">MDFIPQFKPTGTISVSPPGGTGHHGHHGHPHPMPGFPHIDFNFATATHVGFKALWIVFGLFTVGFVVSMLMALRVEKKARLFHWLSATVLGIAMISYFAMATGHGVDMVKTHWDGHAPERHILFREVYYARYIDWLFTTPLLLVSLAFLAGLSPADTVLTILFDLGMIVTGLLGGLTPARWHDGEVARWSFFAVSCAFFLGIFYVLITGGVKAAGLRPRKTRGLFYLLAGMTAVLWTAYPIVFGLTEGANKISVDAEIIAYGVLDVAAKLGFTFMLLSIHSHGDDDTYTLPDWFVSPRQGQAADGRGGYGAIRVGDE</sequence>
<evidence type="ECO:0000256" key="8">
    <source>
        <dbReference type="ARBA" id="ARBA00022991"/>
    </source>
</evidence>
<evidence type="ECO:0000256" key="9">
    <source>
        <dbReference type="ARBA" id="ARBA00023136"/>
    </source>
</evidence>
<keyword evidence="8" id="KW-0157">Chromophore</keyword>
<feature type="transmembrane region" description="Helical" evidence="12">
    <location>
        <begin position="53"/>
        <end position="74"/>
    </location>
</feature>
<evidence type="ECO:0000256" key="12">
    <source>
        <dbReference type="SAM" id="Phobius"/>
    </source>
</evidence>
<dbReference type="GO" id="GO:0005783">
    <property type="term" value="C:endoplasmic reticulum"/>
    <property type="evidence" value="ECO:0007669"/>
    <property type="project" value="TreeGrafter"/>
</dbReference>
<keyword evidence="10" id="KW-0675">Receptor</keyword>
<feature type="transmembrane region" description="Helical" evidence="12">
    <location>
        <begin position="132"/>
        <end position="152"/>
    </location>
</feature>
<evidence type="ECO:0000256" key="7">
    <source>
        <dbReference type="ARBA" id="ARBA00022989"/>
    </source>
</evidence>
<keyword evidence="9 12" id="KW-0472">Membrane</keyword>
<evidence type="ECO:0000256" key="11">
    <source>
        <dbReference type="SAM" id="MobiDB-lite"/>
    </source>
</evidence>
<dbReference type="AlphaFoldDB" id="A0AA38H535"/>
<evidence type="ECO:0000313" key="14">
    <source>
        <dbReference type="Proteomes" id="UP001164286"/>
    </source>
</evidence>
<dbReference type="EMBL" id="JAKWFO010000007">
    <property type="protein sequence ID" value="KAI9634371.1"/>
    <property type="molecule type" value="Genomic_DNA"/>
</dbReference>
<dbReference type="InterPro" id="IPR018229">
    <property type="entry name" value="Rhodopsin_retinal_BS"/>
</dbReference>
<evidence type="ECO:0000256" key="4">
    <source>
        <dbReference type="ARBA" id="ARBA00022606"/>
    </source>
</evidence>
<dbReference type="CDD" id="cd15028">
    <property type="entry name" value="7tm_Opsin-1_euk"/>
    <property type="match status" value="1"/>
</dbReference>
<reference evidence="13" key="1">
    <citation type="journal article" date="2022" name="G3 (Bethesda)">
        <title>High quality genome of the basidiomycete yeast Dioszegia hungarica PDD-24b-2 isolated from cloud water.</title>
        <authorList>
            <person name="Jarrige D."/>
            <person name="Haridas S."/>
            <person name="Bleykasten-Grosshans C."/>
            <person name="Joly M."/>
            <person name="Nadalig T."/>
            <person name="Sancelme M."/>
            <person name="Vuilleumier S."/>
            <person name="Grigoriev I.V."/>
            <person name="Amato P."/>
            <person name="Bringel F."/>
        </authorList>
    </citation>
    <scope>NUCLEOTIDE SEQUENCE</scope>
    <source>
        <strain evidence="13">PDD-24b-2</strain>
    </source>
</reference>
<evidence type="ECO:0000256" key="6">
    <source>
        <dbReference type="ARBA" id="ARBA00022925"/>
    </source>
</evidence>
<comment type="subcellular location">
    <subcellularLocation>
        <location evidence="1">Membrane</location>
        <topology evidence="1">Multi-pass membrane protein</topology>
    </subcellularLocation>
</comment>
<protein>
    <recommendedName>
        <fullName evidence="15">Family A G protein-coupled receptor-like protein</fullName>
    </recommendedName>
</protein>
<feature type="transmembrane region" description="Helical" evidence="12">
    <location>
        <begin position="159"/>
        <end position="177"/>
    </location>
</feature>
<evidence type="ECO:0000313" key="13">
    <source>
        <dbReference type="EMBL" id="KAI9634371.1"/>
    </source>
</evidence>
<feature type="transmembrane region" description="Helical" evidence="12">
    <location>
        <begin position="189"/>
        <end position="211"/>
    </location>
</feature>
<evidence type="ECO:0000256" key="5">
    <source>
        <dbReference type="ARBA" id="ARBA00022692"/>
    </source>
</evidence>
<keyword evidence="14" id="KW-1185">Reference proteome</keyword>
<dbReference type="Pfam" id="PF01036">
    <property type="entry name" value="Bac_rhodopsin"/>
    <property type="match status" value="1"/>
</dbReference>